<gene>
    <name evidence="1" type="ORF">MEBOL_001753</name>
</gene>
<dbReference type="SUPFAM" id="SSF101898">
    <property type="entry name" value="NHL repeat"/>
    <property type="match status" value="1"/>
</dbReference>
<evidence type="ECO:0000313" key="1">
    <source>
        <dbReference type="EMBL" id="ATB28307.1"/>
    </source>
</evidence>
<protein>
    <submittedName>
        <fullName evidence="1">Uncharacterized protein</fullName>
    </submittedName>
</protein>
<dbReference type="Proteomes" id="UP000217289">
    <property type="component" value="Chromosome"/>
</dbReference>
<dbReference type="InterPro" id="IPR015943">
    <property type="entry name" value="WD40/YVTN_repeat-like_dom_sf"/>
</dbReference>
<accession>A0A250IAZ5</accession>
<dbReference type="SUPFAM" id="SSF63829">
    <property type="entry name" value="Calcium-dependent phosphotriesterase"/>
    <property type="match status" value="1"/>
</dbReference>
<proteinExistence type="predicted"/>
<evidence type="ECO:0000313" key="2">
    <source>
        <dbReference type="Proteomes" id="UP000217289"/>
    </source>
</evidence>
<keyword evidence="2" id="KW-1185">Reference proteome</keyword>
<dbReference type="EMBL" id="CP022163">
    <property type="protein sequence ID" value="ATB28307.1"/>
    <property type="molecule type" value="Genomic_DNA"/>
</dbReference>
<organism evidence="1 2">
    <name type="scientific">Melittangium boletus DSM 14713</name>
    <dbReference type="NCBI Taxonomy" id="1294270"/>
    <lineage>
        <taxon>Bacteria</taxon>
        <taxon>Pseudomonadati</taxon>
        <taxon>Myxococcota</taxon>
        <taxon>Myxococcia</taxon>
        <taxon>Myxococcales</taxon>
        <taxon>Cystobacterineae</taxon>
        <taxon>Archangiaceae</taxon>
        <taxon>Melittangium</taxon>
    </lineage>
</organism>
<sequence>MRGWGRKWSAWGVGLIVLARGGAWAQEGWTFLGAEQGVPERVLGVSADEAGNIWVAGGEEGLFVLQKGQTHFRRFTMADGLRPYGYMPDGSAPPGTKYLNVLSVAGGPPGVAFVGYQGKKPAPGMPPCEDEWDLAHHAGRAPDASIYKSGDADRVTLTGSGLQVAHYDLSTGPHRISDEPRGREKLCDILSIAYDAKTQSVWFGANHGFARGKADFAGYSCAPGTWDYDCAGVMEHVHPALNGWNAAGTRIELLTDAYYGISVASNGDVWFGGANRSTRFRYGTNGYDYWKAQSQTEDSGAVANRIDIWPDAVGEPHIPTQAQRRDDHVSGMAVMEDQSVWVGSFTRGLALLDASGHRLRVLTTELVDGAGRVSAVAADPRDGSVWAAASWGEGLSRVRGDQVIFYGASVLPEAIHWMEVTDIQVDRSGSTRRMLIAFDGTPKRHGVVGVYSGP</sequence>
<reference evidence="1 2" key="1">
    <citation type="submission" date="2017-06" db="EMBL/GenBank/DDBJ databases">
        <authorList>
            <person name="Kim H.J."/>
            <person name="Triplett B.A."/>
        </authorList>
    </citation>
    <scope>NUCLEOTIDE SEQUENCE [LARGE SCALE GENOMIC DNA]</scope>
    <source>
        <strain evidence="1 2">DSM 14713</strain>
    </source>
</reference>
<dbReference type="KEGG" id="mbd:MEBOL_001753"/>
<name>A0A250IAZ5_9BACT</name>
<dbReference type="Gene3D" id="2.130.10.10">
    <property type="entry name" value="YVTN repeat-like/Quinoprotein amine dehydrogenase"/>
    <property type="match status" value="1"/>
</dbReference>
<dbReference type="AlphaFoldDB" id="A0A250IAZ5"/>